<dbReference type="AlphaFoldDB" id="A0A062VC25"/>
<comment type="caution">
    <text evidence="2">The sequence shown here is derived from an EMBL/GenBank/DDBJ whole genome shotgun (WGS) entry which is preliminary data.</text>
</comment>
<feature type="domain" description="PilZ" evidence="1">
    <location>
        <begin position="9"/>
        <end position="88"/>
    </location>
</feature>
<protein>
    <recommendedName>
        <fullName evidence="1">PilZ domain-containing protein</fullName>
    </recommendedName>
</protein>
<sequence>MFPAAAGNRRLWPRRRTLKSGRILFNFSRSSMDVQIINVSKGGACLRLGIPWPCPKLFELEIPTPNSSTPRIIPCEVAWQRGVMIGARLRNA</sequence>
<evidence type="ECO:0000313" key="3">
    <source>
        <dbReference type="Proteomes" id="UP000027100"/>
    </source>
</evidence>
<organism evidence="2 3">
    <name type="scientific">Hyphomonas polymorpha PS728</name>
    <dbReference type="NCBI Taxonomy" id="1280954"/>
    <lineage>
        <taxon>Bacteria</taxon>
        <taxon>Pseudomonadati</taxon>
        <taxon>Pseudomonadota</taxon>
        <taxon>Alphaproteobacteria</taxon>
        <taxon>Hyphomonadales</taxon>
        <taxon>Hyphomonadaceae</taxon>
        <taxon>Hyphomonas</taxon>
    </lineage>
</organism>
<proteinExistence type="predicted"/>
<dbReference type="SUPFAM" id="SSF141371">
    <property type="entry name" value="PilZ domain-like"/>
    <property type="match status" value="1"/>
</dbReference>
<accession>A0A062VC25</accession>
<dbReference type="OrthoDB" id="7210926at2"/>
<dbReference type="EMBL" id="ARYM01000030">
    <property type="protein sequence ID" value="KCZ96896.1"/>
    <property type="molecule type" value="Genomic_DNA"/>
</dbReference>
<dbReference type="Proteomes" id="UP000027100">
    <property type="component" value="Unassembled WGS sequence"/>
</dbReference>
<evidence type="ECO:0000259" key="1">
    <source>
        <dbReference type="Pfam" id="PF07238"/>
    </source>
</evidence>
<evidence type="ECO:0000313" key="2">
    <source>
        <dbReference type="EMBL" id="KCZ96896.1"/>
    </source>
</evidence>
<dbReference type="RefSeq" id="WP_035601803.1">
    <property type="nucleotide sequence ID" value="NZ_ARYM01000030.1"/>
</dbReference>
<name>A0A062VC25_9PROT</name>
<gene>
    <name evidence="2" type="ORF">HPO_17529</name>
</gene>
<dbReference type="Pfam" id="PF07238">
    <property type="entry name" value="PilZ"/>
    <property type="match status" value="1"/>
</dbReference>
<dbReference type="STRING" id="1280954.HPO_17529"/>
<dbReference type="GO" id="GO:0035438">
    <property type="term" value="F:cyclic-di-GMP binding"/>
    <property type="evidence" value="ECO:0007669"/>
    <property type="project" value="InterPro"/>
</dbReference>
<dbReference type="InterPro" id="IPR009875">
    <property type="entry name" value="PilZ_domain"/>
</dbReference>
<keyword evidence="3" id="KW-1185">Reference proteome</keyword>
<reference evidence="2 3" key="1">
    <citation type="journal article" date="2014" name="Antonie Van Leeuwenhoek">
        <title>Hyphomonas beringensis sp. nov. and Hyphomonas chukchiensis sp. nov., isolated from surface seawater of the Bering Sea and Chukchi Sea.</title>
        <authorList>
            <person name="Li C."/>
            <person name="Lai Q."/>
            <person name="Li G."/>
            <person name="Dong C."/>
            <person name="Wang J."/>
            <person name="Liao Y."/>
            <person name="Shao Z."/>
        </authorList>
    </citation>
    <scope>NUCLEOTIDE SEQUENCE [LARGE SCALE GENOMIC DNA]</scope>
    <source>
        <strain evidence="2 3">PS728</strain>
    </source>
</reference>